<keyword evidence="6" id="KW-0282">Flagellum</keyword>
<evidence type="ECO:0000259" key="12">
    <source>
        <dbReference type="Pfam" id="PF23409"/>
    </source>
</evidence>
<proteinExistence type="inferred from homology"/>
<name>A0A1Y1X7T9_9FUNG</name>
<keyword evidence="5" id="KW-0677">Repeat</keyword>
<evidence type="ECO:0000256" key="1">
    <source>
        <dbReference type="ARBA" id="ARBA00004230"/>
    </source>
</evidence>
<sequence>MTDNLENNEEYKPLKLKSMIGYSGNIPNSFFRHPDGKHLVYILGSTIVINDVTKPNSSKEFLLGHTNNISCIDISKSGKYIASSQITHMGFQADIIVWDFETKKQYRKFSLHKGKVQSLAFSCNEKYLTTLGGQDDNTVVVWDIEKGKAICGVPASKDSDGIALRVCSYNQHENCFATCGISTLRVWEFDAEKRKAKMTDINMGQIKRVIECCVVDDNDEYMYCGTTTGDLLKINLHTKLFRQSGPPKERFSLGIISILLVPDSDKVIVGSGDGTVAMMKTTGKMNIISKVKIEGKVTSLCFDKKKRILAGTSTSSLYMIDLKTFEATLKNTCHYSEVNDVCFPENCSSIFATASNNDVRIWNILNCEELLKITVPNLHCKCLTFNKDGNSLITGWDDGKIRAFGPQSGRLQWEINDAHKNCVTALTVSNVENDYRDYKIISGGDDGCVRVWGITKNYQVLENNLKEHKGTVTCIKIKKNDKECVSSSADGSTIFWDLERHVRSQVVFAPSFLKAVVYYPDESQILTSGTDRKVAYWESFDGSLIREIEASQSDAINGLDITADGKFFVCGGSDKLVKVYRYEEGDSVYIGVGHSTEITKVIMSPDQQNIISISAEGAIYIWEFPEKIDMHAFDGIEEEQSFLLHSGVTN</sequence>
<reference evidence="13 14" key="1">
    <citation type="submission" date="2016-08" db="EMBL/GenBank/DDBJ databases">
        <title>A Parts List for Fungal Cellulosomes Revealed by Comparative Genomics.</title>
        <authorList>
            <consortium name="DOE Joint Genome Institute"/>
            <person name="Haitjema C.H."/>
            <person name="Gilmore S.P."/>
            <person name="Henske J.K."/>
            <person name="Solomon K.V."/>
            <person name="De Groot R."/>
            <person name="Kuo A."/>
            <person name="Mondo S.J."/>
            <person name="Salamov A.A."/>
            <person name="Labutti K."/>
            <person name="Zhao Z."/>
            <person name="Chiniquy J."/>
            <person name="Barry K."/>
            <person name="Brewer H.M."/>
            <person name="Purvine S.O."/>
            <person name="Wright A.T."/>
            <person name="Boxma B."/>
            <person name="Van Alen T."/>
            <person name="Hackstein J.H."/>
            <person name="Baker S.E."/>
            <person name="Grigoriev I.V."/>
            <person name="O'Malley M.A."/>
        </authorList>
    </citation>
    <scope>NUCLEOTIDE SEQUENCE [LARGE SCALE GENOMIC DNA]</scope>
    <source>
        <strain evidence="13 14">S4</strain>
    </source>
</reference>
<comment type="subcellular location">
    <subcellularLocation>
        <location evidence="1">Cell projection</location>
        <location evidence="1">Cilium</location>
        <location evidence="1">Flagellum</location>
    </subcellularLocation>
    <subcellularLocation>
        <location evidence="2">Cytoplasm</location>
    </subcellularLocation>
</comment>
<dbReference type="GO" id="GO:0031514">
    <property type="term" value="C:motile cilium"/>
    <property type="evidence" value="ECO:0007669"/>
    <property type="project" value="UniProtKB-SubCell"/>
</dbReference>
<dbReference type="FunFam" id="2.130.10.10:FF:000207">
    <property type="entry name" value="Cilia- and flagella-associated protein 52"/>
    <property type="match status" value="1"/>
</dbReference>
<dbReference type="Proteomes" id="UP000193944">
    <property type="component" value="Unassembled WGS sequence"/>
</dbReference>
<dbReference type="InterPro" id="IPR011047">
    <property type="entry name" value="Quinoprotein_ADH-like_sf"/>
</dbReference>
<evidence type="ECO:0000256" key="10">
    <source>
        <dbReference type="ARBA" id="ARBA00029552"/>
    </source>
</evidence>
<dbReference type="PROSITE" id="PS00678">
    <property type="entry name" value="WD_REPEATS_1"/>
    <property type="match status" value="3"/>
</dbReference>
<dbReference type="Pfam" id="PF00400">
    <property type="entry name" value="WD40"/>
    <property type="match status" value="5"/>
</dbReference>
<evidence type="ECO:0000256" key="4">
    <source>
        <dbReference type="ARBA" id="ARBA00022574"/>
    </source>
</evidence>
<dbReference type="GO" id="GO:0005930">
    <property type="term" value="C:axoneme"/>
    <property type="evidence" value="ECO:0007669"/>
    <property type="project" value="UniProtKB-ARBA"/>
</dbReference>
<gene>
    <name evidence="13" type="ORF">BCR32DRAFT_293041</name>
</gene>
<keyword evidence="14" id="KW-1185">Reference proteome</keyword>
<accession>A0A1Y1X7T9</accession>
<dbReference type="Pfam" id="PF23409">
    <property type="entry name" value="Beta-prop_EML"/>
    <property type="match status" value="1"/>
</dbReference>
<feature type="repeat" description="WD" evidence="11">
    <location>
        <begin position="591"/>
        <end position="623"/>
    </location>
</feature>
<feature type="repeat" description="WD" evidence="11">
    <location>
        <begin position="465"/>
        <end position="506"/>
    </location>
</feature>
<keyword evidence="7" id="KW-0969">Cilium</keyword>
<protein>
    <recommendedName>
        <fullName evidence="10">Cilia- and flagella-associated protein 52</fullName>
    </recommendedName>
</protein>
<evidence type="ECO:0000256" key="9">
    <source>
        <dbReference type="ARBA" id="ARBA00029456"/>
    </source>
</evidence>
<feature type="repeat" description="WD" evidence="11">
    <location>
        <begin position="331"/>
        <end position="372"/>
    </location>
</feature>
<dbReference type="SUPFAM" id="SSF50998">
    <property type="entry name" value="Quinoprotein alcohol dehydrogenase-like"/>
    <property type="match status" value="1"/>
</dbReference>
<dbReference type="PROSITE" id="PS50294">
    <property type="entry name" value="WD_REPEATS_REGION"/>
    <property type="match status" value="1"/>
</dbReference>
<dbReference type="InterPro" id="IPR019775">
    <property type="entry name" value="WD40_repeat_CS"/>
</dbReference>
<dbReference type="InterPro" id="IPR055439">
    <property type="entry name" value="Beta-prop_EML_1st"/>
</dbReference>
<keyword evidence="4 11" id="KW-0853">WD repeat</keyword>
<dbReference type="PANTHER" id="PTHR13720:SF14">
    <property type="entry name" value="CILIA- AND FLAGELLA-ASSOCIATED PROTEIN 52"/>
    <property type="match status" value="1"/>
</dbReference>
<evidence type="ECO:0000256" key="5">
    <source>
        <dbReference type="ARBA" id="ARBA00022737"/>
    </source>
</evidence>
<feature type="domain" description="EML-like first beta-propeller" evidence="12">
    <location>
        <begin position="61"/>
        <end position="317"/>
    </location>
</feature>
<organism evidence="13 14">
    <name type="scientific">Anaeromyces robustus</name>
    <dbReference type="NCBI Taxonomy" id="1754192"/>
    <lineage>
        <taxon>Eukaryota</taxon>
        <taxon>Fungi</taxon>
        <taxon>Fungi incertae sedis</taxon>
        <taxon>Chytridiomycota</taxon>
        <taxon>Chytridiomycota incertae sedis</taxon>
        <taxon>Neocallimastigomycetes</taxon>
        <taxon>Neocallimastigales</taxon>
        <taxon>Neocallimastigaceae</taxon>
        <taxon>Anaeromyces</taxon>
    </lineage>
</organism>
<dbReference type="SMART" id="SM00320">
    <property type="entry name" value="WD40"/>
    <property type="match status" value="12"/>
</dbReference>
<dbReference type="InterPro" id="IPR015943">
    <property type="entry name" value="WD40/YVTN_repeat-like_dom_sf"/>
</dbReference>
<dbReference type="SUPFAM" id="SSF50978">
    <property type="entry name" value="WD40 repeat-like"/>
    <property type="match status" value="1"/>
</dbReference>
<evidence type="ECO:0000256" key="2">
    <source>
        <dbReference type="ARBA" id="ARBA00004496"/>
    </source>
</evidence>
<evidence type="ECO:0000256" key="3">
    <source>
        <dbReference type="ARBA" id="ARBA00022490"/>
    </source>
</evidence>
<feature type="repeat" description="WD" evidence="11">
    <location>
        <begin position="109"/>
        <end position="152"/>
    </location>
</feature>
<keyword evidence="3" id="KW-0963">Cytoplasm</keyword>
<dbReference type="InterPro" id="IPR050630">
    <property type="entry name" value="WD_repeat_EMAP"/>
</dbReference>
<dbReference type="PANTHER" id="PTHR13720">
    <property type="entry name" value="WD-40 REPEAT PROTEIN"/>
    <property type="match status" value="1"/>
</dbReference>
<keyword evidence="8" id="KW-0966">Cell projection</keyword>
<dbReference type="OrthoDB" id="6252103at2759"/>
<evidence type="ECO:0000256" key="6">
    <source>
        <dbReference type="ARBA" id="ARBA00022846"/>
    </source>
</evidence>
<dbReference type="InterPro" id="IPR001680">
    <property type="entry name" value="WD40_rpt"/>
</dbReference>
<dbReference type="Gene3D" id="2.130.10.10">
    <property type="entry name" value="YVTN repeat-like/Quinoprotein amine dehydrogenase"/>
    <property type="match status" value="2"/>
</dbReference>
<evidence type="ECO:0000313" key="14">
    <source>
        <dbReference type="Proteomes" id="UP000193944"/>
    </source>
</evidence>
<comment type="similarity">
    <text evidence="9">Belongs to the CFAP52 family.</text>
</comment>
<evidence type="ECO:0000256" key="7">
    <source>
        <dbReference type="ARBA" id="ARBA00023069"/>
    </source>
</evidence>
<dbReference type="STRING" id="1754192.A0A1Y1X7T9"/>
<evidence type="ECO:0000313" key="13">
    <source>
        <dbReference type="EMBL" id="ORX81819.1"/>
    </source>
</evidence>
<dbReference type="PROSITE" id="PS50082">
    <property type="entry name" value="WD_REPEATS_2"/>
    <property type="match status" value="4"/>
</dbReference>
<evidence type="ECO:0000256" key="8">
    <source>
        <dbReference type="ARBA" id="ARBA00023273"/>
    </source>
</evidence>
<dbReference type="InterPro" id="IPR036322">
    <property type="entry name" value="WD40_repeat_dom_sf"/>
</dbReference>
<reference evidence="13 14" key="2">
    <citation type="submission" date="2016-08" db="EMBL/GenBank/DDBJ databases">
        <title>Pervasive Adenine N6-methylation of Active Genes in Fungi.</title>
        <authorList>
            <consortium name="DOE Joint Genome Institute"/>
            <person name="Mondo S.J."/>
            <person name="Dannebaum R.O."/>
            <person name="Kuo R.C."/>
            <person name="Labutti K."/>
            <person name="Haridas S."/>
            <person name="Kuo A."/>
            <person name="Salamov A."/>
            <person name="Ahrendt S.R."/>
            <person name="Lipzen A."/>
            <person name="Sullivan W."/>
            <person name="Andreopoulos W.B."/>
            <person name="Clum A."/>
            <person name="Lindquist E."/>
            <person name="Daum C."/>
            <person name="Ramamoorthy G.K."/>
            <person name="Gryganskyi A."/>
            <person name="Culley D."/>
            <person name="Magnuson J.K."/>
            <person name="James T.Y."/>
            <person name="O'Malley M.A."/>
            <person name="Stajich J.E."/>
            <person name="Spatafora J.W."/>
            <person name="Visel A."/>
            <person name="Grigoriev I.V."/>
        </authorList>
    </citation>
    <scope>NUCLEOTIDE SEQUENCE [LARGE SCALE GENOMIC DNA]</scope>
    <source>
        <strain evidence="13 14">S4</strain>
    </source>
</reference>
<dbReference type="AlphaFoldDB" id="A0A1Y1X7T9"/>
<evidence type="ECO:0000256" key="11">
    <source>
        <dbReference type="PROSITE-ProRule" id="PRU00221"/>
    </source>
</evidence>
<dbReference type="EMBL" id="MCFG01000110">
    <property type="protein sequence ID" value="ORX81819.1"/>
    <property type="molecule type" value="Genomic_DNA"/>
</dbReference>
<comment type="caution">
    <text evidence="13">The sequence shown here is derived from an EMBL/GenBank/DDBJ whole genome shotgun (WGS) entry which is preliminary data.</text>
</comment>
<dbReference type="FunFam" id="2.130.10.10:FF:001320">
    <property type="entry name" value="Predicted protein"/>
    <property type="match status" value="1"/>
</dbReference>